<dbReference type="EMBL" id="BAAAPO010000039">
    <property type="protein sequence ID" value="GAA1799756.1"/>
    <property type="molecule type" value="Genomic_DNA"/>
</dbReference>
<evidence type="ECO:0000313" key="2">
    <source>
        <dbReference type="Proteomes" id="UP001499938"/>
    </source>
</evidence>
<dbReference type="Proteomes" id="UP001499938">
    <property type="component" value="Unassembled WGS sequence"/>
</dbReference>
<protein>
    <submittedName>
        <fullName evidence="1">Uncharacterized protein</fullName>
    </submittedName>
</protein>
<organism evidence="1 2">
    <name type="scientific">Nostocoides veronense</name>
    <dbReference type="NCBI Taxonomy" id="330836"/>
    <lineage>
        <taxon>Bacteria</taxon>
        <taxon>Bacillati</taxon>
        <taxon>Actinomycetota</taxon>
        <taxon>Actinomycetes</taxon>
        <taxon>Micrococcales</taxon>
        <taxon>Intrasporangiaceae</taxon>
        <taxon>Nostocoides</taxon>
    </lineage>
</organism>
<comment type="caution">
    <text evidence="1">The sequence shown here is derived from an EMBL/GenBank/DDBJ whole genome shotgun (WGS) entry which is preliminary data.</text>
</comment>
<sequence>MAWLRRKSSDPELPQAIRDTLVLERGERVLASAPAEDGTWVLVTTTRLYAAAPAGEPLARPWHLVDGGKWDHDAFTLTVTWVDGAKPQQWVFRESMQVLAAFRERVQASVVLTEQVPLGTGRSARVVIRKNLADGSMHDQTLLGKGVRLADPGVAQAVADARARLREQVGLI</sequence>
<reference evidence="2" key="1">
    <citation type="journal article" date="2019" name="Int. J. Syst. Evol. Microbiol.">
        <title>The Global Catalogue of Microorganisms (GCM) 10K type strain sequencing project: providing services to taxonomists for standard genome sequencing and annotation.</title>
        <authorList>
            <consortium name="The Broad Institute Genomics Platform"/>
            <consortium name="The Broad Institute Genome Sequencing Center for Infectious Disease"/>
            <person name="Wu L."/>
            <person name="Ma J."/>
        </authorList>
    </citation>
    <scope>NUCLEOTIDE SEQUENCE [LARGE SCALE GENOMIC DNA]</scope>
    <source>
        <strain evidence="2">JCM 15592</strain>
    </source>
</reference>
<accession>A0ABP4Y1E6</accession>
<evidence type="ECO:0000313" key="1">
    <source>
        <dbReference type="EMBL" id="GAA1799756.1"/>
    </source>
</evidence>
<keyword evidence="2" id="KW-1185">Reference proteome</keyword>
<dbReference type="RefSeq" id="WP_344085702.1">
    <property type="nucleotide sequence ID" value="NZ_BAAAPO010000039.1"/>
</dbReference>
<name>A0ABP4Y1E6_9MICO</name>
<gene>
    <name evidence="1" type="ORF">GCM10009811_24540</name>
</gene>
<proteinExistence type="predicted"/>